<dbReference type="AlphaFoldDB" id="A0A9X1F4Z7"/>
<gene>
    <name evidence="7" type="ORF">KCG46_11715</name>
</gene>
<dbReference type="Pfam" id="PF00994">
    <property type="entry name" value="MoCF_biosynth"/>
    <property type="match status" value="1"/>
</dbReference>
<dbReference type="EMBL" id="JAGSPC010000003">
    <property type="protein sequence ID" value="MBV7260237.1"/>
    <property type="molecule type" value="Genomic_DNA"/>
</dbReference>
<dbReference type="GO" id="GO:0061599">
    <property type="term" value="F:molybdopterin molybdotransferase activity"/>
    <property type="evidence" value="ECO:0007669"/>
    <property type="project" value="UniProtKB-UniRule"/>
</dbReference>
<proteinExistence type="inferred from homology"/>
<dbReference type="Pfam" id="PF03454">
    <property type="entry name" value="MoeA_C"/>
    <property type="match status" value="1"/>
</dbReference>
<evidence type="ECO:0000256" key="4">
    <source>
        <dbReference type="ARBA" id="ARBA00047317"/>
    </source>
</evidence>
<comment type="pathway">
    <text evidence="2 5">Cofactor biosynthesis; molybdopterin biosynthesis.</text>
</comment>
<comment type="function">
    <text evidence="1 5">Catalyzes the insertion of molybdate into adenylated molybdopterin with the concomitant release of AMP.</text>
</comment>
<keyword evidence="5" id="KW-0808">Transferase</keyword>
<dbReference type="PANTHER" id="PTHR10192">
    <property type="entry name" value="MOLYBDOPTERIN BIOSYNTHESIS PROTEIN"/>
    <property type="match status" value="1"/>
</dbReference>
<keyword evidence="5" id="KW-0501">Molybdenum cofactor biosynthesis</keyword>
<dbReference type="InterPro" id="IPR005110">
    <property type="entry name" value="MoeA_linker/N"/>
</dbReference>
<dbReference type="EC" id="2.10.1.1" evidence="5"/>
<evidence type="ECO:0000259" key="6">
    <source>
        <dbReference type="SMART" id="SM00852"/>
    </source>
</evidence>
<feature type="domain" description="MoaB/Mog" evidence="6">
    <location>
        <begin position="172"/>
        <end position="313"/>
    </location>
</feature>
<dbReference type="PROSITE" id="PS01079">
    <property type="entry name" value="MOCF_BIOSYNTHESIS_2"/>
    <property type="match status" value="1"/>
</dbReference>
<evidence type="ECO:0000256" key="3">
    <source>
        <dbReference type="ARBA" id="ARBA00010763"/>
    </source>
</evidence>
<dbReference type="Pfam" id="PF03453">
    <property type="entry name" value="MoeA_N"/>
    <property type="match status" value="1"/>
</dbReference>
<evidence type="ECO:0000313" key="8">
    <source>
        <dbReference type="Proteomes" id="UP001138681"/>
    </source>
</evidence>
<dbReference type="GO" id="GO:0005829">
    <property type="term" value="C:cytosol"/>
    <property type="evidence" value="ECO:0007669"/>
    <property type="project" value="TreeGrafter"/>
</dbReference>
<evidence type="ECO:0000256" key="5">
    <source>
        <dbReference type="RuleBase" id="RU365090"/>
    </source>
</evidence>
<accession>A0A9X1F4Z7</accession>
<keyword evidence="5" id="KW-0500">Molybdenum</keyword>
<dbReference type="InterPro" id="IPR008284">
    <property type="entry name" value="MoCF_biosynth_CS"/>
</dbReference>
<dbReference type="CDD" id="cd00887">
    <property type="entry name" value="MoeA"/>
    <property type="match status" value="1"/>
</dbReference>
<evidence type="ECO:0000313" key="7">
    <source>
        <dbReference type="EMBL" id="MBV7260237.1"/>
    </source>
</evidence>
<sequence>MLTLEEAQTRLIGLATKCSVEEVPTDQALGHRLARDVPAVRTQPASDLSAMDGYAICGDGPWLQTGESRAGAPFEGTLSNSECTRISTGAHLPAGSDRVLIQENASVADNRVRLLEDQKAPEPGQHVRKAGFDFSAGDILLKGGTMIGPPQIALAISGGLGTLPVYAAPTIAVLDSGDELVRLPGEIADHQIPASNGPMLRAMLAPTAGQAKLLGPVPDDLDALAIALKQADDCDIVITSGGASVGDHDLIQQALRDWGAEIDFWKVAIKPGKPLMVATRETGGRVQVILGLPGNPVSSFVTCYLFALPVIRSMMGDSTPLPISETMVSAHVLPAGGARDEFLRAVSDGKTVALVGPQDSSALRSLAISNCLIFRPAGCPRAASGETVQGYWLENGGKRGNLVPHSA</sequence>
<dbReference type="InterPro" id="IPR005111">
    <property type="entry name" value="MoeA_C_domain_IV"/>
</dbReference>
<comment type="catalytic activity">
    <reaction evidence="4">
        <text>adenylyl-molybdopterin + molybdate = Mo-molybdopterin + AMP + H(+)</text>
        <dbReference type="Rhea" id="RHEA:35047"/>
        <dbReference type="ChEBI" id="CHEBI:15378"/>
        <dbReference type="ChEBI" id="CHEBI:36264"/>
        <dbReference type="ChEBI" id="CHEBI:62727"/>
        <dbReference type="ChEBI" id="CHEBI:71302"/>
        <dbReference type="ChEBI" id="CHEBI:456215"/>
        <dbReference type="EC" id="2.10.1.1"/>
    </reaction>
</comment>
<dbReference type="Proteomes" id="UP001138681">
    <property type="component" value="Unassembled WGS sequence"/>
</dbReference>
<name>A0A9X1F4Z7_9SPHN</name>
<keyword evidence="5" id="KW-0479">Metal-binding</keyword>
<organism evidence="7 8">
    <name type="scientific">Erythrobacter crassostreae</name>
    <dbReference type="NCBI Taxonomy" id="2828328"/>
    <lineage>
        <taxon>Bacteria</taxon>
        <taxon>Pseudomonadati</taxon>
        <taxon>Pseudomonadota</taxon>
        <taxon>Alphaproteobacteria</taxon>
        <taxon>Sphingomonadales</taxon>
        <taxon>Erythrobacteraceae</taxon>
        <taxon>Erythrobacter/Porphyrobacter group</taxon>
        <taxon>Erythrobacter</taxon>
    </lineage>
</organism>
<dbReference type="GO" id="GO:0046872">
    <property type="term" value="F:metal ion binding"/>
    <property type="evidence" value="ECO:0007669"/>
    <property type="project" value="UniProtKB-UniRule"/>
</dbReference>
<dbReference type="GO" id="GO:0006777">
    <property type="term" value="P:Mo-molybdopterin cofactor biosynthetic process"/>
    <property type="evidence" value="ECO:0007669"/>
    <property type="project" value="UniProtKB-UniRule"/>
</dbReference>
<dbReference type="PANTHER" id="PTHR10192:SF5">
    <property type="entry name" value="GEPHYRIN"/>
    <property type="match status" value="1"/>
</dbReference>
<protein>
    <recommendedName>
        <fullName evidence="5">Molybdopterin molybdenumtransferase</fullName>
        <ecNumber evidence="5">2.10.1.1</ecNumber>
    </recommendedName>
</protein>
<comment type="caution">
    <text evidence="7">The sequence shown here is derived from an EMBL/GenBank/DDBJ whole genome shotgun (WGS) entry which is preliminary data.</text>
</comment>
<dbReference type="RefSeq" id="WP_218405618.1">
    <property type="nucleotide sequence ID" value="NZ_JAGSPC010000003.1"/>
</dbReference>
<keyword evidence="8" id="KW-1185">Reference proteome</keyword>
<reference evidence="7" key="1">
    <citation type="submission" date="2021-04" db="EMBL/GenBank/DDBJ databases">
        <authorList>
            <person name="Pira H."/>
            <person name="Risdian C."/>
            <person name="Wink J."/>
        </authorList>
    </citation>
    <scope>NUCLEOTIDE SEQUENCE</scope>
    <source>
        <strain evidence="7">WH158</strain>
    </source>
</reference>
<dbReference type="InterPro" id="IPR001453">
    <property type="entry name" value="MoaB/Mog_dom"/>
</dbReference>
<comment type="cofactor">
    <cofactor evidence="5">
        <name>Mg(2+)</name>
        <dbReference type="ChEBI" id="CHEBI:18420"/>
    </cofactor>
</comment>
<comment type="similarity">
    <text evidence="3 5">Belongs to the MoeA family.</text>
</comment>
<dbReference type="InterPro" id="IPR038987">
    <property type="entry name" value="MoeA-like"/>
</dbReference>
<dbReference type="SMART" id="SM00852">
    <property type="entry name" value="MoCF_biosynth"/>
    <property type="match status" value="1"/>
</dbReference>
<evidence type="ECO:0000256" key="1">
    <source>
        <dbReference type="ARBA" id="ARBA00002901"/>
    </source>
</evidence>
<evidence type="ECO:0000256" key="2">
    <source>
        <dbReference type="ARBA" id="ARBA00005046"/>
    </source>
</evidence>
<keyword evidence="5" id="KW-0460">Magnesium</keyword>